<dbReference type="Gene3D" id="2.30.130.40">
    <property type="entry name" value="LON domain-like"/>
    <property type="match status" value="1"/>
</dbReference>
<organism evidence="2 3">
    <name type="scientific">Hydrogenophaga electricum</name>
    <dbReference type="NCBI Taxonomy" id="1230953"/>
    <lineage>
        <taxon>Bacteria</taxon>
        <taxon>Pseudomonadati</taxon>
        <taxon>Pseudomonadota</taxon>
        <taxon>Betaproteobacteria</taxon>
        <taxon>Burkholderiales</taxon>
        <taxon>Comamonadaceae</taxon>
        <taxon>Hydrogenophaga</taxon>
    </lineage>
</organism>
<dbReference type="SUPFAM" id="SSF88697">
    <property type="entry name" value="PUA domain-like"/>
    <property type="match status" value="1"/>
</dbReference>
<evidence type="ECO:0000259" key="1">
    <source>
        <dbReference type="PROSITE" id="PS51787"/>
    </source>
</evidence>
<reference evidence="3" key="1">
    <citation type="journal article" date="2019" name="Int. J. Syst. Evol. Microbiol.">
        <title>The Global Catalogue of Microorganisms (GCM) 10K type strain sequencing project: providing services to taxonomists for standard genome sequencing and annotation.</title>
        <authorList>
            <consortium name="The Broad Institute Genomics Platform"/>
            <consortium name="The Broad Institute Genome Sequencing Center for Infectious Disease"/>
            <person name="Wu L."/>
            <person name="Ma J."/>
        </authorList>
    </citation>
    <scope>NUCLEOTIDE SEQUENCE [LARGE SCALE GENOMIC DNA]</scope>
    <source>
        <strain evidence="3">NBRC 109341</strain>
    </source>
</reference>
<dbReference type="Pfam" id="PF02190">
    <property type="entry name" value="LON_substr_bdg"/>
    <property type="match status" value="1"/>
</dbReference>
<gene>
    <name evidence="2" type="ORF">GCM10007935_11240</name>
</gene>
<evidence type="ECO:0000313" key="2">
    <source>
        <dbReference type="EMBL" id="GLS13694.1"/>
    </source>
</evidence>
<dbReference type="InterPro" id="IPR046336">
    <property type="entry name" value="Lon_prtase_N_sf"/>
</dbReference>
<sequence>MSEAPAQGRSGAPLSLTHLPLFPLQTVLFPGGWMPLRIFEVRYLDMIRRCHEAGAPFGVVCLSEGSEVRRADPKAPDGFAREAFFPVGTLARIEQVARPQAGLMLIHCRGQQRFRITSSHKLPHGLWVADVQLDAAEPAVAVPEHLRSTRDALQRVLANLREREPQAVNELPLQPPYQWDDCGWVANRWTELLPAPAELKQRLMALDNPLLRLELVSDLLDRMGVER</sequence>
<keyword evidence="3" id="KW-1185">Reference proteome</keyword>
<dbReference type="RefSeq" id="WP_234263630.1">
    <property type="nucleotide sequence ID" value="NZ_BSPB01000006.1"/>
</dbReference>
<accession>A0ABQ6C3W7</accession>
<dbReference type="SMART" id="SM00464">
    <property type="entry name" value="LON"/>
    <property type="match status" value="1"/>
</dbReference>
<dbReference type="Gene3D" id="1.10.4060.10">
    <property type="entry name" value="BPP1347 like domain"/>
    <property type="match status" value="1"/>
</dbReference>
<dbReference type="PROSITE" id="PS51787">
    <property type="entry name" value="LON_N"/>
    <property type="match status" value="1"/>
</dbReference>
<name>A0ABQ6C3W7_9BURK</name>
<dbReference type="EMBL" id="BSPB01000006">
    <property type="protein sequence ID" value="GLS13694.1"/>
    <property type="molecule type" value="Genomic_DNA"/>
</dbReference>
<feature type="domain" description="Lon N-terminal" evidence="1">
    <location>
        <begin position="16"/>
        <end position="224"/>
    </location>
</feature>
<comment type="caution">
    <text evidence="2">The sequence shown here is derived from an EMBL/GenBank/DDBJ whole genome shotgun (WGS) entry which is preliminary data.</text>
</comment>
<dbReference type="PANTHER" id="PTHR46732">
    <property type="entry name" value="ATP-DEPENDENT PROTEASE LA (LON) DOMAIN PROTEIN"/>
    <property type="match status" value="1"/>
</dbReference>
<evidence type="ECO:0000313" key="3">
    <source>
        <dbReference type="Proteomes" id="UP001156903"/>
    </source>
</evidence>
<dbReference type="Proteomes" id="UP001156903">
    <property type="component" value="Unassembled WGS sequence"/>
</dbReference>
<protein>
    <submittedName>
        <fullName evidence="2">Peptidase S16</fullName>
    </submittedName>
</protein>
<proteinExistence type="predicted"/>
<dbReference type="InterPro" id="IPR003111">
    <property type="entry name" value="Lon_prtase_N"/>
</dbReference>
<dbReference type="PANTHER" id="PTHR46732:SF8">
    <property type="entry name" value="ATP-DEPENDENT PROTEASE LA (LON) DOMAIN PROTEIN"/>
    <property type="match status" value="1"/>
</dbReference>
<dbReference type="InterPro" id="IPR015947">
    <property type="entry name" value="PUA-like_sf"/>
</dbReference>